<feature type="region of interest" description="Disordered" evidence="4">
    <location>
        <begin position="1"/>
        <end position="29"/>
    </location>
</feature>
<gene>
    <name evidence="5" type="ORF">AAP_03729</name>
</gene>
<reference evidence="5 6" key="1">
    <citation type="journal article" date="2016" name="Genome Biol. Evol.">
        <title>Divergent and convergent evolution of fungal pathogenicity.</title>
        <authorList>
            <person name="Shang Y."/>
            <person name="Xiao G."/>
            <person name="Zheng P."/>
            <person name="Cen K."/>
            <person name="Zhan S."/>
            <person name="Wang C."/>
        </authorList>
    </citation>
    <scope>NUCLEOTIDE SEQUENCE [LARGE SCALE GENOMIC DNA]</scope>
    <source>
        <strain evidence="5 6">ARSEF 7405</strain>
    </source>
</reference>
<dbReference type="Gene3D" id="3.40.50.720">
    <property type="entry name" value="NAD(P)-binding Rossmann-like Domain"/>
    <property type="match status" value="1"/>
</dbReference>
<evidence type="ECO:0000313" key="5">
    <source>
        <dbReference type="EMBL" id="KZZ90634.1"/>
    </source>
</evidence>
<dbReference type="GO" id="GO:0016491">
    <property type="term" value="F:oxidoreductase activity"/>
    <property type="evidence" value="ECO:0007669"/>
    <property type="project" value="UniProtKB-KW"/>
</dbReference>
<comment type="caution">
    <text evidence="5">The sequence shown here is derived from an EMBL/GenBank/DDBJ whole genome shotgun (WGS) entry which is preliminary data.</text>
</comment>
<evidence type="ECO:0000256" key="2">
    <source>
        <dbReference type="ARBA" id="ARBA00022857"/>
    </source>
</evidence>
<comment type="similarity">
    <text evidence="1">Belongs to the short-chain dehydrogenases/reductases (SDR) family.</text>
</comment>
<evidence type="ECO:0000256" key="1">
    <source>
        <dbReference type="ARBA" id="ARBA00006484"/>
    </source>
</evidence>
<evidence type="ECO:0000313" key="6">
    <source>
        <dbReference type="Proteomes" id="UP000242877"/>
    </source>
</evidence>
<name>A0A167XYJ7_9EURO</name>
<feature type="compositionally biased region" description="Polar residues" evidence="4">
    <location>
        <begin position="1"/>
        <end position="13"/>
    </location>
</feature>
<dbReference type="PANTHER" id="PTHR24320">
    <property type="entry name" value="RETINOL DEHYDROGENASE"/>
    <property type="match status" value="1"/>
</dbReference>
<keyword evidence="3" id="KW-0560">Oxidoreductase</keyword>
<feature type="compositionally biased region" description="Basic and acidic residues" evidence="4">
    <location>
        <begin position="14"/>
        <end position="28"/>
    </location>
</feature>
<dbReference type="InterPro" id="IPR036291">
    <property type="entry name" value="NAD(P)-bd_dom_sf"/>
</dbReference>
<keyword evidence="2" id="KW-0521">NADP</keyword>
<evidence type="ECO:0000256" key="4">
    <source>
        <dbReference type="SAM" id="MobiDB-lite"/>
    </source>
</evidence>
<dbReference type="EMBL" id="AZGZ01000016">
    <property type="protein sequence ID" value="KZZ90634.1"/>
    <property type="molecule type" value="Genomic_DNA"/>
</dbReference>
<dbReference type="PRINTS" id="PR00081">
    <property type="entry name" value="GDHRDH"/>
</dbReference>
<dbReference type="VEuPathDB" id="FungiDB:AAP_03729"/>
<accession>A0A167XYJ7</accession>
<keyword evidence="6" id="KW-1185">Reference proteome</keyword>
<proteinExistence type="inferred from homology"/>
<dbReference type="InterPro" id="IPR002347">
    <property type="entry name" value="SDR_fam"/>
</dbReference>
<evidence type="ECO:0000256" key="3">
    <source>
        <dbReference type="ARBA" id="ARBA00023002"/>
    </source>
</evidence>
<sequence length="374" mass="41439">MTVETKPSQGQNDATRDGKPPVESKEDGNVSSWAEVMGLQRFLVAMARYPLHNLGMAVSSFKQGIASLRGTQFKPATDIQDQSGKVILVTGGNAGLGYETIKELATHNPRRIYLAARSESKALEAITSIKLTLEQDVDIRYLSLDLSSFDSIRAAAKQFRNDCDRLDTLILNAGVMNAAAENITKEGYEPHIGVNYIGHWLLTDLLLPTLLKTAHESENPDVRVICLSSWAWMMSPIDLATLTSNEELLKQNSWARYGASKAANVVLACELAQQHPELTCVSLHPGIIPSNLYNRTLATNPLVSGFWPLAKKYCLPTEREGAFNQLLLAGGKKENLKNGGFYNPVGVLSRNWFAENDEVRKVMWKWAEQEVKKH</sequence>
<dbReference type="PANTHER" id="PTHR24320:SF282">
    <property type="entry name" value="WW DOMAIN-CONTAINING OXIDOREDUCTASE"/>
    <property type="match status" value="1"/>
</dbReference>
<protein>
    <submittedName>
        <fullName evidence="5">Retinol dehydrogenase</fullName>
    </submittedName>
</protein>
<dbReference type="Proteomes" id="UP000242877">
    <property type="component" value="Unassembled WGS sequence"/>
</dbReference>
<dbReference type="AlphaFoldDB" id="A0A167XYJ7"/>
<dbReference type="OrthoDB" id="191139at2759"/>
<dbReference type="Pfam" id="PF00106">
    <property type="entry name" value="adh_short"/>
    <property type="match status" value="1"/>
</dbReference>
<dbReference type="SUPFAM" id="SSF51735">
    <property type="entry name" value="NAD(P)-binding Rossmann-fold domains"/>
    <property type="match status" value="1"/>
</dbReference>
<organism evidence="5 6">
    <name type="scientific">Ascosphaera apis ARSEF 7405</name>
    <dbReference type="NCBI Taxonomy" id="392613"/>
    <lineage>
        <taxon>Eukaryota</taxon>
        <taxon>Fungi</taxon>
        <taxon>Dikarya</taxon>
        <taxon>Ascomycota</taxon>
        <taxon>Pezizomycotina</taxon>
        <taxon>Eurotiomycetes</taxon>
        <taxon>Eurotiomycetidae</taxon>
        <taxon>Onygenales</taxon>
        <taxon>Ascosphaeraceae</taxon>
        <taxon>Ascosphaera</taxon>
    </lineage>
</organism>